<dbReference type="SUPFAM" id="SSF53383">
    <property type="entry name" value="PLP-dependent transferases"/>
    <property type="match status" value="1"/>
</dbReference>
<dbReference type="RefSeq" id="WP_107571275.1">
    <property type="nucleotide sequence ID" value="NZ_PYYB01000005.1"/>
</dbReference>
<feature type="modified residue" description="N6-(pyridoxal phosphate)lysine" evidence="2">
    <location>
        <position position="186"/>
    </location>
</feature>
<dbReference type="Pfam" id="PF01041">
    <property type="entry name" value="DegT_DnrJ_EryC1"/>
    <property type="match status" value="1"/>
</dbReference>
<dbReference type="EMBL" id="PYYB01000005">
    <property type="protein sequence ID" value="PTL54332.1"/>
    <property type="molecule type" value="Genomic_DNA"/>
</dbReference>
<dbReference type="OrthoDB" id="9804264at2"/>
<evidence type="ECO:0000256" key="2">
    <source>
        <dbReference type="PIRSR" id="PIRSR000390-2"/>
    </source>
</evidence>
<protein>
    <recommendedName>
        <fullName evidence="6">DegT/DnrJ/EryC1/StrS family aminotransferase</fullName>
    </recommendedName>
</protein>
<sequence>MTRVPFFAGARTWAEHGARHLELIGAALADGRALQAPAVAAFETALADACGREHAVAVGSGTDALAFALLAAGVGPGAEVLVPAVSFVASASCVLRVGAVPVFVDVDGHGLLDLDDAARALSPRTRALVAVDLYGQPVDGDAFEVFAAAHDLVLVEDVAQALGAHWRDRPAGSIGAVACCSFDPTKNVSAPGSGGAALCDDPELAARLRRLRWHGRDADGLHAELGYNSQLSTACAVVLHDKLALTAGWTERRRAIAAAYDDALADTDARPLGVAPGRSHVFHKYVLRSPDRDGLRARLDDAGIDTLVHYARPLTRQPLFAAGPGVRPCPAAERLCSAALSLPIHAYLDDDEVARVCAALAA</sequence>
<name>A0A2T4UBQ0_9ACTN</name>
<evidence type="ECO:0000313" key="5">
    <source>
        <dbReference type="Proteomes" id="UP000240739"/>
    </source>
</evidence>
<dbReference type="Proteomes" id="UP000240739">
    <property type="component" value="Unassembled WGS sequence"/>
</dbReference>
<organism evidence="4 5">
    <name type="scientific">Paraconexibacter algicola</name>
    <dbReference type="NCBI Taxonomy" id="2133960"/>
    <lineage>
        <taxon>Bacteria</taxon>
        <taxon>Bacillati</taxon>
        <taxon>Actinomycetota</taxon>
        <taxon>Thermoleophilia</taxon>
        <taxon>Solirubrobacterales</taxon>
        <taxon>Paraconexibacteraceae</taxon>
        <taxon>Paraconexibacter</taxon>
    </lineage>
</organism>
<dbReference type="PIRSF" id="PIRSF000390">
    <property type="entry name" value="PLP_StrS"/>
    <property type="match status" value="1"/>
</dbReference>
<dbReference type="InterPro" id="IPR000653">
    <property type="entry name" value="DegT/StrS_aminotransferase"/>
</dbReference>
<dbReference type="InterPro" id="IPR015421">
    <property type="entry name" value="PyrdxlP-dep_Trfase_major"/>
</dbReference>
<evidence type="ECO:0000313" key="4">
    <source>
        <dbReference type="EMBL" id="PTL54332.1"/>
    </source>
</evidence>
<dbReference type="InterPro" id="IPR015424">
    <property type="entry name" value="PyrdxlP-dep_Trfase"/>
</dbReference>
<evidence type="ECO:0008006" key="6">
    <source>
        <dbReference type="Google" id="ProtNLM"/>
    </source>
</evidence>
<dbReference type="CDD" id="cd00616">
    <property type="entry name" value="AHBA_syn"/>
    <property type="match status" value="1"/>
</dbReference>
<reference evidence="4 5" key="1">
    <citation type="submission" date="2018-03" db="EMBL/GenBank/DDBJ databases">
        <title>Aquarubrobacter algicola gen. nov., sp. nov., a novel actinobacterium isolated from shallow eutrophic lake during the end of cyanobacterial harmful algal blooms.</title>
        <authorList>
            <person name="Chun S.J."/>
        </authorList>
    </citation>
    <scope>NUCLEOTIDE SEQUENCE [LARGE SCALE GENOMIC DNA]</scope>
    <source>
        <strain evidence="4 5">Seoho-28</strain>
    </source>
</reference>
<dbReference type="GO" id="GO:0008483">
    <property type="term" value="F:transaminase activity"/>
    <property type="evidence" value="ECO:0007669"/>
    <property type="project" value="TreeGrafter"/>
</dbReference>
<comment type="similarity">
    <text evidence="3">Belongs to the DegT/DnrJ/EryC1 family.</text>
</comment>
<keyword evidence="5" id="KW-1185">Reference proteome</keyword>
<proteinExistence type="inferred from homology"/>
<dbReference type="PANTHER" id="PTHR30244">
    <property type="entry name" value="TRANSAMINASE"/>
    <property type="match status" value="1"/>
</dbReference>
<dbReference type="Gene3D" id="3.40.640.10">
    <property type="entry name" value="Type I PLP-dependent aspartate aminotransferase-like (Major domain)"/>
    <property type="match status" value="1"/>
</dbReference>
<gene>
    <name evidence="4" type="ORF">C7Y72_21580</name>
</gene>
<dbReference type="PANTHER" id="PTHR30244:SF42">
    <property type="entry name" value="UDP-2-ACETAMIDO-2-DEOXY-3-OXO-D-GLUCURONATE AMINOTRANSFERASE"/>
    <property type="match status" value="1"/>
</dbReference>
<dbReference type="GO" id="GO:0030170">
    <property type="term" value="F:pyridoxal phosphate binding"/>
    <property type="evidence" value="ECO:0007669"/>
    <property type="project" value="TreeGrafter"/>
</dbReference>
<comment type="caution">
    <text evidence="4">The sequence shown here is derived from an EMBL/GenBank/DDBJ whole genome shotgun (WGS) entry which is preliminary data.</text>
</comment>
<feature type="active site" description="Proton acceptor" evidence="1">
    <location>
        <position position="186"/>
    </location>
</feature>
<dbReference type="InterPro" id="IPR015422">
    <property type="entry name" value="PyrdxlP-dep_Trfase_small"/>
</dbReference>
<dbReference type="GO" id="GO:0000271">
    <property type="term" value="P:polysaccharide biosynthetic process"/>
    <property type="evidence" value="ECO:0007669"/>
    <property type="project" value="TreeGrafter"/>
</dbReference>
<dbReference type="AlphaFoldDB" id="A0A2T4UBQ0"/>
<keyword evidence="2 3" id="KW-0663">Pyridoxal phosphate</keyword>
<accession>A0A2T4UBQ0</accession>
<evidence type="ECO:0000256" key="3">
    <source>
        <dbReference type="RuleBase" id="RU004508"/>
    </source>
</evidence>
<dbReference type="Gene3D" id="3.90.1150.10">
    <property type="entry name" value="Aspartate Aminotransferase, domain 1"/>
    <property type="match status" value="1"/>
</dbReference>
<evidence type="ECO:0000256" key="1">
    <source>
        <dbReference type="PIRSR" id="PIRSR000390-1"/>
    </source>
</evidence>